<dbReference type="InterPro" id="IPR050213">
    <property type="entry name" value="GST_superfamily"/>
</dbReference>
<dbReference type="SFLD" id="SFLDS00019">
    <property type="entry name" value="Glutathione_Transferase_(cytos"/>
    <property type="match status" value="1"/>
</dbReference>
<reference evidence="3 4" key="1">
    <citation type="submission" date="2014-06" db="EMBL/GenBank/DDBJ databases">
        <authorList>
            <person name="Swart Estienne"/>
        </authorList>
    </citation>
    <scope>NUCLEOTIDE SEQUENCE [LARGE SCALE GENOMIC DNA]</scope>
    <source>
        <strain evidence="3 4">130c</strain>
    </source>
</reference>
<dbReference type="CDD" id="cd03039">
    <property type="entry name" value="GST_N_Sigma_like"/>
    <property type="match status" value="1"/>
</dbReference>
<dbReference type="AlphaFoldDB" id="A0A077ZST0"/>
<dbReference type="PROSITE" id="PS50404">
    <property type="entry name" value="GST_NTER"/>
    <property type="match status" value="1"/>
</dbReference>
<dbReference type="GO" id="GO:0004364">
    <property type="term" value="F:glutathione transferase activity"/>
    <property type="evidence" value="ECO:0007669"/>
    <property type="project" value="TreeGrafter"/>
</dbReference>
<keyword evidence="4" id="KW-1185">Reference proteome</keyword>
<feature type="domain" description="GST C-terminal" evidence="2">
    <location>
        <begin position="83"/>
        <end position="212"/>
    </location>
</feature>
<dbReference type="CDD" id="cd03192">
    <property type="entry name" value="GST_C_Sigma_like"/>
    <property type="match status" value="1"/>
</dbReference>
<dbReference type="OMA" id="LDLMMMI"/>
<evidence type="ECO:0000313" key="3">
    <source>
        <dbReference type="EMBL" id="CDW72614.1"/>
    </source>
</evidence>
<dbReference type="Gene3D" id="1.20.1050.10">
    <property type="match status" value="1"/>
</dbReference>
<dbReference type="Pfam" id="PF02798">
    <property type="entry name" value="GST_N"/>
    <property type="match status" value="1"/>
</dbReference>
<feature type="domain" description="GST N-terminal" evidence="1">
    <location>
        <begin position="1"/>
        <end position="81"/>
    </location>
</feature>
<dbReference type="Pfam" id="PF14497">
    <property type="entry name" value="GST_C_3"/>
    <property type="match status" value="1"/>
</dbReference>
<dbReference type="EMBL" id="CCKQ01001496">
    <property type="protein sequence ID" value="CDW72614.1"/>
    <property type="molecule type" value="Genomic_DNA"/>
</dbReference>
<dbReference type="Proteomes" id="UP000039865">
    <property type="component" value="Unassembled WGS sequence"/>
</dbReference>
<accession>A0A077ZST0</accession>
<dbReference type="PANTHER" id="PTHR11571">
    <property type="entry name" value="GLUTATHIONE S-TRANSFERASE"/>
    <property type="match status" value="1"/>
</dbReference>
<proteinExistence type="predicted"/>
<dbReference type="PROSITE" id="PS50405">
    <property type="entry name" value="GST_CTER"/>
    <property type="match status" value="1"/>
</dbReference>
<dbReference type="InterPro" id="IPR040079">
    <property type="entry name" value="Glutathione_S-Trfase"/>
</dbReference>
<dbReference type="SFLD" id="SFLDG01205">
    <property type="entry name" value="AMPS.1"/>
    <property type="match status" value="1"/>
</dbReference>
<dbReference type="InParanoid" id="A0A077ZST0"/>
<dbReference type="SUPFAM" id="SSF47616">
    <property type="entry name" value="GST C-terminal domain-like"/>
    <property type="match status" value="1"/>
</dbReference>
<name>A0A077ZST0_STYLE</name>
<evidence type="ECO:0000313" key="4">
    <source>
        <dbReference type="Proteomes" id="UP000039865"/>
    </source>
</evidence>
<dbReference type="SUPFAM" id="SSF52833">
    <property type="entry name" value="Thioredoxin-like"/>
    <property type="match status" value="1"/>
</dbReference>
<dbReference type="OrthoDB" id="422574at2759"/>
<evidence type="ECO:0000259" key="1">
    <source>
        <dbReference type="PROSITE" id="PS50404"/>
    </source>
</evidence>
<dbReference type="InterPro" id="IPR036249">
    <property type="entry name" value="Thioredoxin-like_sf"/>
</dbReference>
<sequence length="212" mass="24444">MKLIYFDVYGRAEAMRMLLTHAKVEFEDFRLSYADWPAYKKSDDSPLEFDQVPVLILDSGKVLSQSRAILRYLGMEYGYMPKDAHEAYLVDSILDAFGDMTQGLIASKWETNPERKKQIISDWLINVYPRFLAAFEKRLESQGDSKFLVGNSLTIADFAFTSMIYSMMCNELSEAYGFLNGPFIAHPKLNAYAANMKELFNDYLESRPKRPM</sequence>
<organism evidence="3 4">
    <name type="scientific">Stylonychia lemnae</name>
    <name type="common">Ciliate</name>
    <dbReference type="NCBI Taxonomy" id="5949"/>
    <lineage>
        <taxon>Eukaryota</taxon>
        <taxon>Sar</taxon>
        <taxon>Alveolata</taxon>
        <taxon>Ciliophora</taxon>
        <taxon>Intramacronucleata</taxon>
        <taxon>Spirotrichea</taxon>
        <taxon>Stichotrichia</taxon>
        <taxon>Sporadotrichida</taxon>
        <taxon>Oxytrichidae</taxon>
        <taxon>Stylonychinae</taxon>
        <taxon>Stylonychia</taxon>
    </lineage>
</organism>
<protein>
    <submittedName>
        <fullName evidence="3">Glutathione s-pi 1</fullName>
    </submittedName>
</protein>
<dbReference type="InterPro" id="IPR010987">
    <property type="entry name" value="Glutathione-S-Trfase_C-like"/>
</dbReference>
<dbReference type="InterPro" id="IPR004046">
    <property type="entry name" value="GST_C"/>
</dbReference>
<dbReference type="Gene3D" id="3.40.30.10">
    <property type="entry name" value="Glutaredoxin"/>
    <property type="match status" value="1"/>
</dbReference>
<evidence type="ECO:0000259" key="2">
    <source>
        <dbReference type="PROSITE" id="PS50405"/>
    </source>
</evidence>
<dbReference type="InterPro" id="IPR036282">
    <property type="entry name" value="Glutathione-S-Trfase_C_sf"/>
</dbReference>
<dbReference type="InterPro" id="IPR004045">
    <property type="entry name" value="Glutathione_S-Trfase_N"/>
</dbReference>
<gene>
    <name evidence="3" type="primary">Contig1915.g2076</name>
    <name evidence="3" type="ORF">STYLEM_1577</name>
</gene>
<dbReference type="SFLD" id="SFLDG00363">
    <property type="entry name" value="AMPS_(cytGST):_Alpha-__Mu-__Pi"/>
    <property type="match status" value="1"/>
</dbReference>
<dbReference type="GO" id="GO:0006749">
    <property type="term" value="P:glutathione metabolic process"/>
    <property type="evidence" value="ECO:0007669"/>
    <property type="project" value="TreeGrafter"/>
</dbReference>